<name>A0A941FBX3_9ACTN</name>
<protein>
    <submittedName>
        <fullName evidence="1">Uncharacterized protein</fullName>
    </submittedName>
</protein>
<evidence type="ECO:0000313" key="2">
    <source>
        <dbReference type="Proteomes" id="UP000682308"/>
    </source>
</evidence>
<dbReference type="AlphaFoldDB" id="A0A941FBX3"/>
<dbReference type="EMBL" id="JAGTPG010000002">
    <property type="protein sequence ID" value="MBR8641558.1"/>
    <property type="molecule type" value="Genomic_DNA"/>
</dbReference>
<reference evidence="1 2" key="1">
    <citation type="submission" date="2021-04" db="EMBL/GenBank/DDBJ databases">
        <title>Characterization of the biosynthetic gene cluster of new lipopeptides with antitumor activity in the genome of the marine Streptomyces PHM034.</title>
        <authorList>
            <person name="Ceniceros A."/>
            <person name="Canedo L."/>
            <person name="Mendez C."/>
            <person name="Olano C."/>
            <person name="Schleissner C."/>
            <person name="Cuevas C."/>
            <person name="De La Calle F."/>
            <person name="Salas J.A."/>
        </authorList>
    </citation>
    <scope>NUCLEOTIDE SEQUENCE [LARGE SCALE GENOMIC DNA]</scope>
    <source>
        <strain evidence="1 2">PHM034</strain>
    </source>
</reference>
<keyword evidence="2" id="KW-1185">Reference proteome</keyword>
<dbReference type="Proteomes" id="UP000682308">
    <property type="component" value="Unassembled WGS sequence"/>
</dbReference>
<organism evidence="1 2">
    <name type="scientific">Streptomyces tuirus</name>
    <dbReference type="NCBI Taxonomy" id="68278"/>
    <lineage>
        <taxon>Bacteria</taxon>
        <taxon>Bacillati</taxon>
        <taxon>Actinomycetota</taxon>
        <taxon>Actinomycetes</taxon>
        <taxon>Kitasatosporales</taxon>
        <taxon>Streptomycetaceae</taxon>
        <taxon>Streptomyces</taxon>
    </lineage>
</organism>
<gene>
    <name evidence="1" type="ORF">KEF29_25140</name>
</gene>
<proteinExistence type="predicted"/>
<evidence type="ECO:0000313" key="1">
    <source>
        <dbReference type="EMBL" id="MBR8641558.1"/>
    </source>
</evidence>
<sequence length="99" mass="10808">MDKKPAPGTLSAGRRSHLDEALEIFEAELNPGDPVHRRAGQLANLAVQLMGEYADLLAEADEHLPPAERPRVVPAHRERALEGLSRLAEILDIELEGAD</sequence>
<accession>A0A941FBX3</accession>
<comment type="caution">
    <text evidence="1">The sequence shown here is derived from an EMBL/GenBank/DDBJ whole genome shotgun (WGS) entry which is preliminary data.</text>
</comment>